<feature type="transmembrane region" description="Helical" evidence="7">
    <location>
        <begin position="180"/>
        <end position="199"/>
    </location>
</feature>
<evidence type="ECO:0000256" key="5">
    <source>
        <dbReference type="ARBA" id="ARBA00023136"/>
    </source>
</evidence>
<dbReference type="InterPro" id="IPR004869">
    <property type="entry name" value="MMPL_dom"/>
</dbReference>
<feature type="transmembrane region" description="Helical" evidence="7">
    <location>
        <begin position="206"/>
        <end position="228"/>
    </location>
</feature>
<dbReference type="SUPFAM" id="SSF82866">
    <property type="entry name" value="Multidrug efflux transporter AcrB transmembrane domain"/>
    <property type="match status" value="2"/>
</dbReference>
<feature type="transmembrane region" description="Helical" evidence="7">
    <location>
        <begin position="309"/>
        <end position="332"/>
    </location>
</feature>
<name>A0A1B2E4B7_9BACL</name>
<feature type="transmembrane region" description="Helical" evidence="7">
    <location>
        <begin position="614"/>
        <end position="634"/>
    </location>
</feature>
<dbReference type="EMBL" id="CP016809">
    <property type="protein sequence ID" value="ANY74814.1"/>
    <property type="molecule type" value="Genomic_DNA"/>
</dbReference>
<evidence type="ECO:0000256" key="1">
    <source>
        <dbReference type="ARBA" id="ARBA00004651"/>
    </source>
</evidence>
<evidence type="ECO:0000256" key="2">
    <source>
        <dbReference type="ARBA" id="ARBA00022475"/>
    </source>
</evidence>
<sequence length="767" mass="83774">MRQDSRPTPLYRWGQQIYRCRKAIVLAWLALFCVLLPFALKLPSILEHNGFTPKDSPSQVGLEKLEEGLGLSAASLDIVVVSRTNENLTAGTAQKRILEELAPLRSLPYVRDIYMNTSSRQTGEDHIVAVKVLLNLDSSEALRRFEEIRGNVPGIAGADTYITGNTAVFADMNEAVKSDIIRAEIIGIPAALLILLAVFGTWTAAVLPLIAGLVSVATTMGALYFLALADGSISNFLPNAVTMLGLAVGIDYALLIVSRFKEELRCRDAENALAITCATAGKAVMFSGGAVLIGFAAMSFIDLPIFRSFSIGGITVVVVSVLAGNTLLPALLGMLGDRIHALPLLPKRYRLHREDVRRSGFWRNISRFVMAHPVIISIAVIALLLAAIYPVRHMHIAIPAAEVLPPKYESRYGNDLMTRAYDVRELNSIVVAAELPAAYDDPRSIRALKAYTDEVRMMPGVKQVDSYLSIGRGSEEEVMKYLSRADIREQLEQYRLVRDKMAVVAVVPEYGETHALTAQLVRDLRTMDTPGLVTYVTGSPAYKLDIMDKMQEHIVLVLGFVFAVTYVILLIAFRSVLLPLKASLMNMLSLGAGLGVVVWVFQEGIGADWLGVSYTGTIFALLPILIFCVVFGISMDYEVMMISRIMENYERTGDNEYATAEGLESTGGLITSAALILAVVVGAFIFTDNEVMKAIGLGLTVAVLLDATIIRVLLVPAFMKLLGKANWWSPRWLLPRRMAATTAAVTTDAVTTGENQPEHAQKQKPAP</sequence>
<evidence type="ECO:0000256" key="3">
    <source>
        <dbReference type="ARBA" id="ARBA00022692"/>
    </source>
</evidence>
<keyword evidence="4 7" id="KW-1133">Transmembrane helix</keyword>
<dbReference type="PANTHER" id="PTHR33406">
    <property type="entry name" value="MEMBRANE PROTEIN MJ1562-RELATED"/>
    <property type="match status" value="1"/>
</dbReference>
<accession>A0A1B2E4B7</accession>
<dbReference type="KEGG" id="pib:BBD41_20850"/>
<feature type="transmembrane region" description="Helical" evidence="7">
    <location>
        <begin position="667"/>
        <end position="686"/>
    </location>
</feature>
<feature type="transmembrane region" description="Helical" evidence="7">
    <location>
        <begin position="368"/>
        <end position="389"/>
    </location>
</feature>
<feature type="transmembrane region" description="Helical" evidence="7">
    <location>
        <begin position="584"/>
        <end position="602"/>
    </location>
</feature>
<dbReference type="PROSITE" id="PS50156">
    <property type="entry name" value="SSD"/>
    <property type="match status" value="1"/>
</dbReference>
<feature type="region of interest" description="Disordered" evidence="6">
    <location>
        <begin position="748"/>
        <end position="767"/>
    </location>
</feature>
<keyword evidence="2" id="KW-1003">Cell membrane</keyword>
<gene>
    <name evidence="9" type="ORF">BBD41_20850</name>
</gene>
<keyword evidence="3 7" id="KW-0812">Transmembrane</keyword>
<dbReference type="GO" id="GO:0005886">
    <property type="term" value="C:plasma membrane"/>
    <property type="evidence" value="ECO:0007669"/>
    <property type="project" value="UniProtKB-SubCell"/>
</dbReference>
<dbReference type="InterPro" id="IPR050545">
    <property type="entry name" value="Mycobact_MmpL"/>
</dbReference>
<evidence type="ECO:0000259" key="8">
    <source>
        <dbReference type="PROSITE" id="PS50156"/>
    </source>
</evidence>
<dbReference type="PANTHER" id="PTHR33406:SF13">
    <property type="entry name" value="MEMBRANE PROTEIN YDFJ"/>
    <property type="match status" value="1"/>
</dbReference>
<dbReference type="InterPro" id="IPR000731">
    <property type="entry name" value="SSD"/>
</dbReference>
<comment type="subcellular location">
    <subcellularLocation>
        <location evidence="1">Cell membrane</location>
        <topology evidence="1">Multi-pass membrane protein</topology>
    </subcellularLocation>
</comment>
<feature type="transmembrane region" description="Helical" evidence="7">
    <location>
        <begin position="20"/>
        <end position="40"/>
    </location>
</feature>
<feature type="transmembrane region" description="Helical" evidence="7">
    <location>
        <begin position="272"/>
        <end position="297"/>
    </location>
</feature>
<proteinExistence type="predicted"/>
<reference evidence="9" key="1">
    <citation type="submission" date="2016-08" db="EMBL/GenBank/DDBJ databases">
        <title>Complete Genome Seqeunce of Paenibacillus sp. nov. IHBB 9852 from high altitute lake of Indian trans-Himalayas.</title>
        <authorList>
            <person name="Kiran S."/>
            <person name="Swarnkar M.K."/>
            <person name="Rana A."/>
            <person name="Tewari R."/>
            <person name="Gulati A."/>
        </authorList>
    </citation>
    <scope>NUCLEOTIDE SEQUENCE [LARGE SCALE GENOMIC DNA]</scope>
    <source>
        <strain evidence="9">IHBB 9852</strain>
    </source>
</reference>
<evidence type="ECO:0000256" key="6">
    <source>
        <dbReference type="SAM" id="MobiDB-lite"/>
    </source>
</evidence>
<evidence type="ECO:0000313" key="9">
    <source>
        <dbReference type="EMBL" id="ANY74814.1"/>
    </source>
</evidence>
<evidence type="ECO:0000256" key="4">
    <source>
        <dbReference type="ARBA" id="ARBA00022989"/>
    </source>
</evidence>
<feature type="transmembrane region" description="Helical" evidence="7">
    <location>
        <begin position="692"/>
        <end position="714"/>
    </location>
</feature>
<dbReference type="RefSeq" id="WP_099478633.1">
    <property type="nucleotide sequence ID" value="NZ_CP016809.1"/>
</dbReference>
<dbReference type="Pfam" id="PF03176">
    <property type="entry name" value="MMPL"/>
    <property type="match status" value="2"/>
</dbReference>
<keyword evidence="5 7" id="KW-0472">Membrane</keyword>
<dbReference type="Gene3D" id="1.20.1640.10">
    <property type="entry name" value="Multidrug efflux transporter AcrB transmembrane domain"/>
    <property type="match status" value="2"/>
</dbReference>
<protein>
    <recommendedName>
        <fullName evidence="8">SSD domain-containing protein</fullName>
    </recommendedName>
</protein>
<feature type="domain" description="SSD" evidence="8">
    <location>
        <begin position="205"/>
        <end position="334"/>
    </location>
</feature>
<feature type="transmembrane region" description="Helical" evidence="7">
    <location>
        <begin position="240"/>
        <end position="260"/>
    </location>
</feature>
<evidence type="ECO:0000256" key="7">
    <source>
        <dbReference type="SAM" id="Phobius"/>
    </source>
</evidence>
<feature type="transmembrane region" description="Helical" evidence="7">
    <location>
        <begin position="553"/>
        <end position="572"/>
    </location>
</feature>
<dbReference type="AlphaFoldDB" id="A0A1B2E4B7"/>
<organism evidence="9">
    <name type="scientific">Paenibacillus ihbetae</name>
    <dbReference type="NCBI Taxonomy" id="1870820"/>
    <lineage>
        <taxon>Bacteria</taxon>
        <taxon>Bacillati</taxon>
        <taxon>Bacillota</taxon>
        <taxon>Bacilli</taxon>
        <taxon>Bacillales</taxon>
        <taxon>Paenibacillaceae</taxon>
        <taxon>Paenibacillus</taxon>
    </lineage>
</organism>